<dbReference type="AlphaFoldDB" id="A0A1C3XNL4"/>
<feature type="chain" id="PRO_5008686719" description="Lysozyme inhibitor LprI N-terminal domain-containing protein" evidence="1">
    <location>
        <begin position="23"/>
        <end position="296"/>
    </location>
</feature>
<name>A0A1C3XNL4_9BRAD</name>
<gene>
    <name evidence="2" type="ORF">GA0061098_102127</name>
</gene>
<evidence type="ECO:0000256" key="1">
    <source>
        <dbReference type="SAM" id="SignalP"/>
    </source>
</evidence>
<dbReference type="RefSeq" id="WP_091965334.1">
    <property type="nucleotide sequence ID" value="NZ_FMAI01000021.1"/>
</dbReference>
<evidence type="ECO:0000313" key="2">
    <source>
        <dbReference type="EMBL" id="SCB53820.1"/>
    </source>
</evidence>
<evidence type="ECO:0008006" key="4">
    <source>
        <dbReference type="Google" id="ProtNLM"/>
    </source>
</evidence>
<dbReference type="EMBL" id="FMAI01000021">
    <property type="protein sequence ID" value="SCB53820.1"/>
    <property type="molecule type" value="Genomic_DNA"/>
</dbReference>
<keyword evidence="3" id="KW-1185">Reference proteome</keyword>
<keyword evidence="1" id="KW-0732">Signal</keyword>
<accession>A0A1C3XNL4</accession>
<protein>
    <recommendedName>
        <fullName evidence="4">Lysozyme inhibitor LprI N-terminal domain-containing protein</fullName>
    </recommendedName>
</protein>
<evidence type="ECO:0000313" key="3">
    <source>
        <dbReference type="Proteomes" id="UP000199184"/>
    </source>
</evidence>
<sequence>MKANYSVLAFASVLLCALSAHAQQQSLATREWGMLPAGLRTCVDNQLRQEQGTNLAALIAAGVRPSDPKLVTIKEFCLSPAGEASVTQPSFGGPDRSVVEFAEWMNTAILAKPVFARAFTQCREVVGLYQDKVLGRLQVAEAGAVSKSDQLRIRTIKDDLGSKRGAAATVACIKQFVASLAIANASSGFYADQLGALNGRLLNNGIKLKEAAASRVDDMTDQGLAQLAIKIGLENFQAQELQADIDSVGQYGSGSGPLTCFLPAEWVGVEPGGYSPCHGSYLEKKAAEIAPLLRTQ</sequence>
<feature type="signal peptide" evidence="1">
    <location>
        <begin position="1"/>
        <end position="22"/>
    </location>
</feature>
<dbReference type="Proteomes" id="UP000199184">
    <property type="component" value="Unassembled WGS sequence"/>
</dbReference>
<reference evidence="3" key="1">
    <citation type="submission" date="2016-08" db="EMBL/GenBank/DDBJ databases">
        <authorList>
            <person name="Varghese N."/>
            <person name="Submissions Spin"/>
        </authorList>
    </citation>
    <scope>NUCLEOTIDE SEQUENCE [LARGE SCALE GENOMIC DNA]</scope>
    <source>
        <strain evidence="3">ERR11</strain>
    </source>
</reference>
<proteinExistence type="predicted"/>
<organism evidence="2 3">
    <name type="scientific">Bradyrhizobium shewense</name>
    <dbReference type="NCBI Taxonomy" id="1761772"/>
    <lineage>
        <taxon>Bacteria</taxon>
        <taxon>Pseudomonadati</taxon>
        <taxon>Pseudomonadota</taxon>
        <taxon>Alphaproteobacteria</taxon>
        <taxon>Hyphomicrobiales</taxon>
        <taxon>Nitrobacteraceae</taxon>
        <taxon>Bradyrhizobium</taxon>
    </lineage>
</organism>